<dbReference type="AlphaFoldDB" id="A0A6C0BZ60"/>
<name>A0A6C0BZ60_9ZZZZ</name>
<evidence type="ECO:0000256" key="1">
    <source>
        <dbReference type="SAM" id="Phobius"/>
    </source>
</evidence>
<evidence type="ECO:0000313" key="2">
    <source>
        <dbReference type="EMBL" id="QHS97111.1"/>
    </source>
</evidence>
<protein>
    <submittedName>
        <fullName evidence="2">Uncharacterized protein</fullName>
    </submittedName>
</protein>
<proteinExistence type="predicted"/>
<organism evidence="2">
    <name type="scientific">viral metagenome</name>
    <dbReference type="NCBI Taxonomy" id="1070528"/>
    <lineage>
        <taxon>unclassified sequences</taxon>
        <taxon>metagenomes</taxon>
        <taxon>organismal metagenomes</taxon>
    </lineage>
</organism>
<reference evidence="2" key="1">
    <citation type="journal article" date="2020" name="Nature">
        <title>Giant virus diversity and host interactions through global metagenomics.</title>
        <authorList>
            <person name="Schulz F."/>
            <person name="Roux S."/>
            <person name="Paez-Espino D."/>
            <person name="Jungbluth S."/>
            <person name="Walsh D.A."/>
            <person name="Denef V.J."/>
            <person name="McMahon K.D."/>
            <person name="Konstantinidis K.T."/>
            <person name="Eloe-Fadrosh E.A."/>
            <person name="Kyrpides N.C."/>
            <person name="Woyke T."/>
        </authorList>
    </citation>
    <scope>NUCLEOTIDE SEQUENCE</scope>
    <source>
        <strain evidence="2">GVMAG-M-3300020166-5</strain>
    </source>
</reference>
<accession>A0A6C0BZ60</accession>
<keyword evidence="1" id="KW-0472">Membrane</keyword>
<dbReference type="EMBL" id="MN739287">
    <property type="protein sequence ID" value="QHS97111.1"/>
    <property type="molecule type" value="Genomic_DNA"/>
</dbReference>
<keyword evidence="1" id="KW-1133">Transmembrane helix</keyword>
<feature type="transmembrane region" description="Helical" evidence="1">
    <location>
        <begin position="88"/>
        <end position="110"/>
    </location>
</feature>
<keyword evidence="1" id="KW-0812">Transmembrane</keyword>
<sequence length="189" mass="21313">MSGVIVKGMSTGIIVPHILSLCGAAIGQSGVDYYAEIHTKPLNSYCHTIGMPFTIYGMLLWIPVLFNLSHMQYINIQKFLYTSYMTHYIFMNYAIGGATAVVYSVPLYYARKKMNSTFLYLEDNGSDKYSSDWEYARMHLFIKGLMVSSGALILQECLGHWLSGDQASRAEAVPNAILYAMYYSISHMF</sequence>
<feature type="transmembrane region" description="Helical" evidence="1">
    <location>
        <begin position="49"/>
        <end position="68"/>
    </location>
</feature>